<protein>
    <submittedName>
        <fullName evidence="1">Uncharacterized protein</fullName>
    </submittedName>
</protein>
<dbReference type="AlphaFoldDB" id="A0A0E9QBQ3"/>
<reference evidence="1" key="1">
    <citation type="submission" date="2014-11" db="EMBL/GenBank/DDBJ databases">
        <authorList>
            <person name="Amaro Gonzalez C."/>
        </authorList>
    </citation>
    <scope>NUCLEOTIDE SEQUENCE</scope>
</reference>
<name>A0A0E9QBQ3_ANGAN</name>
<organism evidence="1">
    <name type="scientific">Anguilla anguilla</name>
    <name type="common">European freshwater eel</name>
    <name type="synonym">Muraena anguilla</name>
    <dbReference type="NCBI Taxonomy" id="7936"/>
    <lineage>
        <taxon>Eukaryota</taxon>
        <taxon>Metazoa</taxon>
        <taxon>Chordata</taxon>
        <taxon>Craniata</taxon>
        <taxon>Vertebrata</taxon>
        <taxon>Euteleostomi</taxon>
        <taxon>Actinopterygii</taxon>
        <taxon>Neopterygii</taxon>
        <taxon>Teleostei</taxon>
        <taxon>Anguilliformes</taxon>
        <taxon>Anguillidae</taxon>
        <taxon>Anguilla</taxon>
    </lineage>
</organism>
<sequence length="64" mass="7481">MFICSFMLMERPCILKCKEDKDRRHQMALTEYGHQNGSFKFSVLNSYEKANKKSVQHSVGAYDC</sequence>
<accession>A0A0E9QBQ3</accession>
<reference evidence="1" key="2">
    <citation type="journal article" date="2015" name="Fish Shellfish Immunol.">
        <title>Early steps in the European eel (Anguilla anguilla)-Vibrio vulnificus interaction in the gills: Role of the RtxA13 toxin.</title>
        <authorList>
            <person name="Callol A."/>
            <person name="Pajuelo D."/>
            <person name="Ebbesson L."/>
            <person name="Teles M."/>
            <person name="MacKenzie S."/>
            <person name="Amaro C."/>
        </authorList>
    </citation>
    <scope>NUCLEOTIDE SEQUENCE</scope>
</reference>
<proteinExistence type="predicted"/>
<dbReference type="EMBL" id="GBXM01095039">
    <property type="protein sequence ID" value="JAH13538.1"/>
    <property type="molecule type" value="Transcribed_RNA"/>
</dbReference>
<evidence type="ECO:0000313" key="1">
    <source>
        <dbReference type="EMBL" id="JAH13538.1"/>
    </source>
</evidence>